<dbReference type="AlphaFoldDB" id="A0A7I9WC20"/>
<comment type="caution">
    <text evidence="6">The sequence shown here is derived from an EMBL/GenBank/DDBJ whole genome shotgun (WGS) entry which is preliminary data.</text>
</comment>
<dbReference type="InterPro" id="IPR000524">
    <property type="entry name" value="Tscrpt_reg_HTH_GntR"/>
</dbReference>
<dbReference type="PANTHER" id="PTHR44846">
    <property type="entry name" value="MANNOSYL-D-GLYCERATE TRANSPORT/METABOLISM SYSTEM REPRESSOR MNGR-RELATED"/>
    <property type="match status" value="1"/>
</dbReference>
<feature type="compositionally biased region" description="Basic and acidic residues" evidence="4">
    <location>
        <begin position="267"/>
        <end position="283"/>
    </location>
</feature>
<dbReference type="GO" id="GO:0003677">
    <property type="term" value="F:DNA binding"/>
    <property type="evidence" value="ECO:0007669"/>
    <property type="project" value="UniProtKB-KW"/>
</dbReference>
<reference evidence="6 7" key="1">
    <citation type="journal article" date="2019" name="Emerg. Microbes Infect.">
        <title>Comprehensive subspecies identification of 175 nontuberculous mycobacteria species based on 7547 genomic profiles.</title>
        <authorList>
            <person name="Matsumoto Y."/>
            <person name="Kinjo T."/>
            <person name="Motooka D."/>
            <person name="Nabeya D."/>
            <person name="Jung N."/>
            <person name="Uechi K."/>
            <person name="Horii T."/>
            <person name="Iida T."/>
            <person name="Fujita J."/>
            <person name="Nakamura S."/>
        </authorList>
    </citation>
    <scope>NUCLEOTIDE SEQUENCE [LARGE SCALE GENOMIC DNA]</scope>
    <source>
        <strain evidence="6 7">JCM 6377</strain>
    </source>
</reference>
<dbReference type="InterPro" id="IPR028978">
    <property type="entry name" value="Chorismate_lyase_/UTRA_dom_sf"/>
</dbReference>
<organism evidence="6 7">
    <name type="scientific">Mycolicibacterium agri</name>
    <name type="common">Mycobacterium agri</name>
    <dbReference type="NCBI Taxonomy" id="36811"/>
    <lineage>
        <taxon>Bacteria</taxon>
        <taxon>Bacillati</taxon>
        <taxon>Actinomycetota</taxon>
        <taxon>Actinomycetes</taxon>
        <taxon>Mycobacteriales</taxon>
        <taxon>Mycobacteriaceae</taxon>
        <taxon>Mycolicibacterium</taxon>
    </lineage>
</organism>
<name>A0A7I9WC20_MYCAG</name>
<dbReference type="InterPro" id="IPR011663">
    <property type="entry name" value="UTRA"/>
</dbReference>
<evidence type="ECO:0000313" key="7">
    <source>
        <dbReference type="Proteomes" id="UP000465302"/>
    </source>
</evidence>
<dbReference type="SUPFAM" id="SSF64288">
    <property type="entry name" value="Chorismate lyase-like"/>
    <property type="match status" value="1"/>
</dbReference>
<dbReference type="SMART" id="SM00345">
    <property type="entry name" value="HTH_GNTR"/>
    <property type="match status" value="1"/>
</dbReference>
<dbReference type="InterPro" id="IPR036388">
    <property type="entry name" value="WH-like_DNA-bd_sf"/>
</dbReference>
<evidence type="ECO:0000313" key="6">
    <source>
        <dbReference type="EMBL" id="GFG55265.1"/>
    </source>
</evidence>
<dbReference type="Pfam" id="PF00392">
    <property type="entry name" value="GntR"/>
    <property type="match status" value="1"/>
</dbReference>
<proteinExistence type="predicted"/>
<dbReference type="CDD" id="cd07377">
    <property type="entry name" value="WHTH_GntR"/>
    <property type="match status" value="1"/>
</dbReference>
<keyword evidence="1" id="KW-0805">Transcription regulation</keyword>
<protein>
    <recommendedName>
        <fullName evidence="5">HTH gntR-type domain-containing protein</fullName>
    </recommendedName>
</protein>
<feature type="region of interest" description="Disordered" evidence="4">
    <location>
        <begin position="259"/>
        <end position="283"/>
    </location>
</feature>
<dbReference type="GO" id="GO:0003700">
    <property type="term" value="F:DNA-binding transcription factor activity"/>
    <property type="evidence" value="ECO:0007669"/>
    <property type="project" value="InterPro"/>
</dbReference>
<evidence type="ECO:0000256" key="1">
    <source>
        <dbReference type="ARBA" id="ARBA00023015"/>
    </source>
</evidence>
<evidence type="ECO:0000256" key="2">
    <source>
        <dbReference type="ARBA" id="ARBA00023125"/>
    </source>
</evidence>
<dbReference type="PROSITE" id="PS50949">
    <property type="entry name" value="HTH_GNTR"/>
    <property type="match status" value="1"/>
</dbReference>
<evidence type="ECO:0000259" key="5">
    <source>
        <dbReference type="PROSITE" id="PS50949"/>
    </source>
</evidence>
<keyword evidence="3" id="KW-0804">Transcription</keyword>
<dbReference type="Proteomes" id="UP000465302">
    <property type="component" value="Unassembled WGS sequence"/>
</dbReference>
<keyword evidence="2" id="KW-0238">DNA-binding</keyword>
<dbReference type="PANTHER" id="PTHR44846:SF1">
    <property type="entry name" value="MANNOSYL-D-GLYCERATE TRANSPORT_METABOLISM SYSTEM REPRESSOR MNGR-RELATED"/>
    <property type="match status" value="1"/>
</dbReference>
<sequence>MAILWGVRALTMDDPALAVPPDIVGSTDLPAHLRIGQWLERLIASKTLRPGDKLPAEVEIATALGVSRMTLRQALGSIEAKGLIERRRGRFGGNFVAAPRIEFDHASLPGFTEQMRRIHLEAGAHVLSATTRVAAAEVRKNLGLPRGARVHEILRARSANGEPILLEEAHLPAAVFPGLLAADLSGSLYALMREHGAAPFSADERIEATEANEQQAEVLGVKPGSALLLITRTSFTESGLAVEFSRDYHRSDRARIRIKSKVEVAPPDEKPAGRRPKAESLDL</sequence>
<dbReference type="GO" id="GO:0045892">
    <property type="term" value="P:negative regulation of DNA-templated transcription"/>
    <property type="evidence" value="ECO:0007669"/>
    <property type="project" value="TreeGrafter"/>
</dbReference>
<dbReference type="Pfam" id="PF07702">
    <property type="entry name" value="UTRA"/>
    <property type="match status" value="1"/>
</dbReference>
<dbReference type="SMART" id="SM00866">
    <property type="entry name" value="UTRA"/>
    <property type="match status" value="1"/>
</dbReference>
<evidence type="ECO:0000256" key="3">
    <source>
        <dbReference type="ARBA" id="ARBA00023163"/>
    </source>
</evidence>
<dbReference type="InterPro" id="IPR050679">
    <property type="entry name" value="Bact_HTH_transcr_reg"/>
</dbReference>
<dbReference type="Gene3D" id="1.10.10.10">
    <property type="entry name" value="Winged helix-like DNA-binding domain superfamily/Winged helix DNA-binding domain"/>
    <property type="match status" value="1"/>
</dbReference>
<dbReference type="InterPro" id="IPR036390">
    <property type="entry name" value="WH_DNA-bd_sf"/>
</dbReference>
<dbReference type="PRINTS" id="PR00035">
    <property type="entry name" value="HTHGNTR"/>
</dbReference>
<gene>
    <name evidence="6" type="ORF">MAGR_67060</name>
</gene>
<dbReference type="SUPFAM" id="SSF46785">
    <property type="entry name" value="Winged helix' DNA-binding domain"/>
    <property type="match status" value="1"/>
</dbReference>
<evidence type="ECO:0000256" key="4">
    <source>
        <dbReference type="SAM" id="MobiDB-lite"/>
    </source>
</evidence>
<feature type="domain" description="HTH gntR-type" evidence="5">
    <location>
        <begin position="29"/>
        <end position="99"/>
    </location>
</feature>
<accession>A0A7I9WC20</accession>
<dbReference type="EMBL" id="BLKS01000004">
    <property type="protein sequence ID" value="GFG55265.1"/>
    <property type="molecule type" value="Genomic_DNA"/>
</dbReference>
<dbReference type="Gene3D" id="3.40.1410.10">
    <property type="entry name" value="Chorismate lyase-like"/>
    <property type="match status" value="1"/>
</dbReference>